<accession>A0AAE3VF44</accession>
<proteinExistence type="predicted"/>
<dbReference type="GO" id="GO:0016491">
    <property type="term" value="F:oxidoreductase activity"/>
    <property type="evidence" value="ECO:0007669"/>
    <property type="project" value="UniProtKB-KW"/>
</dbReference>
<gene>
    <name evidence="6" type="ORF">J3R75_001460</name>
</gene>
<keyword evidence="7" id="KW-1185">Reference proteome</keyword>
<dbReference type="PANTHER" id="PTHR43498">
    <property type="entry name" value="FERREDOXIN:COB-COM HETERODISULFIDE REDUCTASE SUBUNIT A"/>
    <property type="match status" value="1"/>
</dbReference>
<evidence type="ECO:0000313" key="6">
    <source>
        <dbReference type="EMBL" id="MDQ0289353.1"/>
    </source>
</evidence>
<keyword evidence="4" id="KW-0408">Iron</keyword>
<protein>
    <recommendedName>
        <fullName evidence="8">FAD-dependent oxidoreductase</fullName>
    </recommendedName>
</protein>
<keyword evidence="2" id="KW-0479">Metal-binding</keyword>
<dbReference type="Gene3D" id="3.50.50.60">
    <property type="entry name" value="FAD/NAD(P)-binding domain"/>
    <property type="match status" value="1"/>
</dbReference>
<evidence type="ECO:0000256" key="5">
    <source>
        <dbReference type="ARBA" id="ARBA00023014"/>
    </source>
</evidence>
<name>A0AAE3VF44_9BACT</name>
<keyword evidence="3" id="KW-0560">Oxidoreductase</keyword>
<reference evidence="6" key="1">
    <citation type="submission" date="2023-07" db="EMBL/GenBank/DDBJ databases">
        <title>Genomic Encyclopedia of Type Strains, Phase IV (KMG-IV): sequencing the most valuable type-strain genomes for metagenomic binning, comparative biology and taxonomic classification.</title>
        <authorList>
            <person name="Goeker M."/>
        </authorList>
    </citation>
    <scope>NUCLEOTIDE SEQUENCE</scope>
    <source>
        <strain evidence="6">DSM 24202</strain>
    </source>
</reference>
<sequence>MISLSMQNGQIIDPQRSLPCFGEFDVLVCGGGMAGFGAAVAVAREGCKTMLVERESCLGGLATVGLVNIPLDFAAGISKEMLARLDEVNGHWHRNSDPEKHKLILDRMVVEAGVTLLLVSHAVDAIVENGAVRGVVIENKSGRQAILAKRVIDCTGDADIAFFAGCECLSGRPSDGKHQACSLEFRLGGVDWDAYQNSDLKKNDPTWIKLIEKAVAEGDLPYPIDNHLNWVTHVPGRPQHCGKDEISMCFAHSRNCQPLSAKDLTRMYLEGRTQADILSKFIKKCVPGYENSYLIDTGTLLGVRESRRVLGEYVLKTIDFARAQTFEDTVCLTGHHYDLHNPDGPGNIKWAEIQIDGKTCYVSTHGKTGSWAPPGGFDVITDGFGRGGDAFQRKTLPSSIPYRSLVPQSMDNLLVAGRCLSSEFMAQAGCRLVLTCLNMGQAAGTAAALSLKQQIAPRKVDRKDLQIKLLQAGCELGQSYFGIPGIDVEKVVKG</sequence>
<dbReference type="AlphaFoldDB" id="A0AAE3VF44"/>
<keyword evidence="5" id="KW-0411">Iron-sulfur</keyword>
<evidence type="ECO:0000256" key="2">
    <source>
        <dbReference type="ARBA" id="ARBA00022723"/>
    </source>
</evidence>
<dbReference type="InterPro" id="IPR036188">
    <property type="entry name" value="FAD/NAD-bd_sf"/>
</dbReference>
<evidence type="ECO:0000256" key="3">
    <source>
        <dbReference type="ARBA" id="ARBA00023002"/>
    </source>
</evidence>
<dbReference type="GO" id="GO:0046872">
    <property type="term" value="F:metal ion binding"/>
    <property type="evidence" value="ECO:0007669"/>
    <property type="project" value="UniProtKB-KW"/>
</dbReference>
<organism evidence="6 7">
    <name type="scientific">Oligosphaera ethanolica</name>
    <dbReference type="NCBI Taxonomy" id="760260"/>
    <lineage>
        <taxon>Bacteria</taxon>
        <taxon>Pseudomonadati</taxon>
        <taxon>Lentisphaerota</taxon>
        <taxon>Oligosphaeria</taxon>
        <taxon>Oligosphaerales</taxon>
        <taxon>Oligosphaeraceae</taxon>
        <taxon>Oligosphaera</taxon>
    </lineage>
</organism>
<dbReference type="SUPFAM" id="SSF51905">
    <property type="entry name" value="FAD/NAD(P)-binding domain"/>
    <property type="match status" value="1"/>
</dbReference>
<comment type="caution">
    <text evidence="6">The sequence shown here is derived from an EMBL/GenBank/DDBJ whole genome shotgun (WGS) entry which is preliminary data.</text>
</comment>
<dbReference type="Pfam" id="PF12831">
    <property type="entry name" value="FAD_oxidored"/>
    <property type="match status" value="2"/>
</dbReference>
<evidence type="ECO:0008006" key="8">
    <source>
        <dbReference type="Google" id="ProtNLM"/>
    </source>
</evidence>
<dbReference type="EMBL" id="JAUSVL010000001">
    <property type="protein sequence ID" value="MDQ0289353.1"/>
    <property type="molecule type" value="Genomic_DNA"/>
</dbReference>
<dbReference type="Proteomes" id="UP001238163">
    <property type="component" value="Unassembled WGS sequence"/>
</dbReference>
<dbReference type="RefSeq" id="WP_307260775.1">
    <property type="nucleotide sequence ID" value="NZ_JAUSVL010000001.1"/>
</dbReference>
<keyword evidence="1" id="KW-0004">4Fe-4S</keyword>
<dbReference type="PANTHER" id="PTHR43498:SF1">
    <property type="entry name" value="COB--COM HETERODISULFIDE REDUCTASE IRON-SULFUR SUBUNIT A"/>
    <property type="match status" value="1"/>
</dbReference>
<evidence type="ECO:0000256" key="4">
    <source>
        <dbReference type="ARBA" id="ARBA00023004"/>
    </source>
</evidence>
<dbReference type="InterPro" id="IPR039650">
    <property type="entry name" value="HdrA-like"/>
</dbReference>
<dbReference type="GO" id="GO:0051539">
    <property type="term" value="F:4 iron, 4 sulfur cluster binding"/>
    <property type="evidence" value="ECO:0007669"/>
    <property type="project" value="UniProtKB-KW"/>
</dbReference>
<evidence type="ECO:0000313" key="7">
    <source>
        <dbReference type="Proteomes" id="UP001238163"/>
    </source>
</evidence>
<evidence type="ECO:0000256" key="1">
    <source>
        <dbReference type="ARBA" id="ARBA00022485"/>
    </source>
</evidence>